<dbReference type="Gene3D" id="3.30.1490.190">
    <property type="match status" value="1"/>
</dbReference>
<dbReference type="CDD" id="cd07153">
    <property type="entry name" value="Fur_like"/>
    <property type="match status" value="1"/>
</dbReference>
<dbReference type="PANTHER" id="PTHR33202">
    <property type="entry name" value="ZINC UPTAKE REGULATION PROTEIN"/>
    <property type="match status" value="1"/>
</dbReference>
<dbReference type="GO" id="GO:1900376">
    <property type="term" value="P:regulation of secondary metabolite biosynthetic process"/>
    <property type="evidence" value="ECO:0007669"/>
    <property type="project" value="TreeGrafter"/>
</dbReference>
<keyword evidence="12 13" id="KW-0408">Iron</keyword>
<evidence type="ECO:0000256" key="12">
    <source>
        <dbReference type="PIRSR" id="PIRSR602481-2"/>
    </source>
</evidence>
<keyword evidence="11 13" id="KW-0804">Transcription</keyword>
<sequence length="152" mass="17699">MAVQIPVKDTDAVETRIEDLCAKRGLRMTEPRRVIARVLSAAEDHPDAEALYDRVKEVDPTISMATIYRTMKLFEEMDIVSKRDFGDGRARYEPQSGPEDHHHHMIDVETGEVLEFYNQELEDLKKRIARDLGFDLVDHHLELFGTRRKKQH</sequence>
<keyword evidence="6 13" id="KW-0678">Repressor</keyword>
<evidence type="ECO:0000256" key="4">
    <source>
        <dbReference type="ARBA" id="ARBA00020910"/>
    </source>
</evidence>
<dbReference type="GO" id="GO:0000976">
    <property type="term" value="F:transcription cis-regulatory region binding"/>
    <property type="evidence" value="ECO:0007669"/>
    <property type="project" value="TreeGrafter"/>
</dbReference>
<evidence type="ECO:0000256" key="1">
    <source>
        <dbReference type="ARBA" id="ARBA00004496"/>
    </source>
</evidence>
<evidence type="ECO:0000313" key="14">
    <source>
        <dbReference type="EMBL" id="SDF65268.1"/>
    </source>
</evidence>
<keyword evidence="10 13" id="KW-0238">DNA-binding</keyword>
<evidence type="ECO:0000313" key="15">
    <source>
        <dbReference type="Proteomes" id="UP000198615"/>
    </source>
</evidence>
<evidence type="ECO:0000256" key="10">
    <source>
        <dbReference type="ARBA" id="ARBA00023125"/>
    </source>
</evidence>
<keyword evidence="9 13" id="KW-0805">Transcription regulation</keyword>
<dbReference type="PANTHER" id="PTHR33202:SF2">
    <property type="entry name" value="FERRIC UPTAKE REGULATION PROTEIN"/>
    <property type="match status" value="1"/>
</dbReference>
<evidence type="ECO:0000256" key="6">
    <source>
        <dbReference type="ARBA" id="ARBA00022491"/>
    </source>
</evidence>
<comment type="subcellular location">
    <subcellularLocation>
        <location evidence="1 13">Cytoplasm</location>
    </subcellularLocation>
</comment>
<dbReference type="GO" id="GO:0045892">
    <property type="term" value="P:negative regulation of DNA-templated transcription"/>
    <property type="evidence" value="ECO:0007669"/>
    <property type="project" value="TreeGrafter"/>
</dbReference>
<evidence type="ECO:0000256" key="7">
    <source>
        <dbReference type="ARBA" id="ARBA00022723"/>
    </source>
</evidence>
<feature type="binding site" evidence="12">
    <location>
        <position position="139"/>
    </location>
    <ligand>
        <name>Fe cation</name>
        <dbReference type="ChEBI" id="CHEBI:24875"/>
    </ligand>
</feature>
<evidence type="ECO:0000256" key="3">
    <source>
        <dbReference type="ARBA" id="ARBA00011738"/>
    </source>
</evidence>
<evidence type="ECO:0000256" key="11">
    <source>
        <dbReference type="ARBA" id="ARBA00023163"/>
    </source>
</evidence>
<comment type="cofactor">
    <cofactor evidence="12">
        <name>Mn(2+)</name>
        <dbReference type="ChEBI" id="CHEBI:29035"/>
    </cofactor>
    <cofactor evidence="12">
        <name>Fe(2+)</name>
        <dbReference type="ChEBI" id="CHEBI:29033"/>
    </cofactor>
    <text evidence="12">Binds 1 Mn(2+) or Fe(2+) ion per subunit.</text>
</comment>
<reference evidence="14 15" key="1">
    <citation type="submission" date="2016-10" db="EMBL/GenBank/DDBJ databases">
        <authorList>
            <person name="Varghese N."/>
            <person name="Submissions S."/>
        </authorList>
    </citation>
    <scope>NUCLEOTIDE SEQUENCE [LARGE SCALE GENOMIC DNA]</scope>
    <source>
        <strain evidence="14 15">DSM 18839</strain>
    </source>
</reference>
<comment type="subunit">
    <text evidence="3 13">Homodimer.</text>
</comment>
<dbReference type="GO" id="GO:0008270">
    <property type="term" value="F:zinc ion binding"/>
    <property type="evidence" value="ECO:0007669"/>
    <property type="project" value="TreeGrafter"/>
</dbReference>
<name>A0A8G2BH08_9PROT</name>
<dbReference type="InterPro" id="IPR002481">
    <property type="entry name" value="FUR"/>
</dbReference>
<dbReference type="EMBL" id="FNBW01000005">
    <property type="protein sequence ID" value="SDF65268.1"/>
    <property type="molecule type" value="Genomic_DNA"/>
</dbReference>
<evidence type="ECO:0000256" key="5">
    <source>
        <dbReference type="ARBA" id="ARBA00022490"/>
    </source>
</evidence>
<evidence type="ECO:0000256" key="9">
    <source>
        <dbReference type="ARBA" id="ARBA00023015"/>
    </source>
</evidence>
<feature type="binding site" evidence="12">
    <location>
        <position position="101"/>
    </location>
    <ligand>
        <name>Fe cation</name>
        <dbReference type="ChEBI" id="CHEBI:24875"/>
    </ligand>
</feature>
<dbReference type="SUPFAM" id="SSF46785">
    <property type="entry name" value="Winged helix' DNA-binding domain"/>
    <property type="match status" value="1"/>
</dbReference>
<evidence type="ECO:0000256" key="2">
    <source>
        <dbReference type="ARBA" id="ARBA00007957"/>
    </source>
</evidence>
<keyword evidence="7 12" id="KW-0479">Metal-binding</keyword>
<feature type="binding site" evidence="12">
    <location>
        <position position="122"/>
    </location>
    <ligand>
        <name>Fe cation</name>
        <dbReference type="ChEBI" id="CHEBI:24875"/>
    </ligand>
</feature>
<dbReference type="GO" id="GO:0003700">
    <property type="term" value="F:DNA-binding transcription factor activity"/>
    <property type="evidence" value="ECO:0007669"/>
    <property type="project" value="UniProtKB-UniRule"/>
</dbReference>
<dbReference type="Proteomes" id="UP000198615">
    <property type="component" value="Unassembled WGS sequence"/>
</dbReference>
<gene>
    <name evidence="13" type="primary">fur</name>
    <name evidence="14" type="ORF">SAMN05660686_01927</name>
</gene>
<dbReference type="AlphaFoldDB" id="A0A8G2BH08"/>
<evidence type="ECO:0000256" key="8">
    <source>
        <dbReference type="ARBA" id="ARBA00022833"/>
    </source>
</evidence>
<keyword evidence="15" id="KW-1185">Reference proteome</keyword>
<proteinExistence type="inferred from homology"/>
<evidence type="ECO:0000256" key="13">
    <source>
        <dbReference type="RuleBase" id="RU364037"/>
    </source>
</evidence>
<dbReference type="FunFam" id="1.10.10.10:FF:000051">
    <property type="entry name" value="Fur family transcriptional regulator"/>
    <property type="match status" value="1"/>
</dbReference>
<organism evidence="14 15">
    <name type="scientific">Thalassobaculum litoreum DSM 18839</name>
    <dbReference type="NCBI Taxonomy" id="1123362"/>
    <lineage>
        <taxon>Bacteria</taxon>
        <taxon>Pseudomonadati</taxon>
        <taxon>Pseudomonadota</taxon>
        <taxon>Alphaproteobacteria</taxon>
        <taxon>Rhodospirillales</taxon>
        <taxon>Thalassobaculaceae</taxon>
        <taxon>Thalassobaculum</taxon>
    </lineage>
</organism>
<dbReference type="InterPro" id="IPR036388">
    <property type="entry name" value="WH-like_DNA-bd_sf"/>
</dbReference>
<comment type="similarity">
    <text evidence="2 13">Belongs to the Fur family.</text>
</comment>
<protein>
    <recommendedName>
        <fullName evidence="4 13">Ferric uptake regulation protein</fullName>
    </recommendedName>
</protein>
<dbReference type="InterPro" id="IPR036390">
    <property type="entry name" value="WH_DNA-bd_sf"/>
</dbReference>
<keyword evidence="8 13" id="KW-0862">Zinc</keyword>
<dbReference type="Pfam" id="PF01475">
    <property type="entry name" value="FUR"/>
    <property type="match status" value="1"/>
</dbReference>
<dbReference type="InterPro" id="IPR043135">
    <property type="entry name" value="Fur_C"/>
</dbReference>
<accession>A0A8G2BH08</accession>
<keyword evidence="5 13" id="KW-0963">Cytoplasm</keyword>
<dbReference type="GO" id="GO:0005829">
    <property type="term" value="C:cytosol"/>
    <property type="evidence" value="ECO:0007669"/>
    <property type="project" value="TreeGrafter"/>
</dbReference>
<comment type="caution">
    <text evidence="14">The sequence shown here is derived from an EMBL/GenBank/DDBJ whole genome shotgun (WGS) entry which is preliminary data.</text>
</comment>
<dbReference type="Gene3D" id="1.10.10.10">
    <property type="entry name" value="Winged helix-like DNA-binding domain superfamily/Winged helix DNA-binding domain"/>
    <property type="match status" value="1"/>
</dbReference>